<dbReference type="Proteomes" id="UP001642360">
    <property type="component" value="Unassembled WGS sequence"/>
</dbReference>
<name>A0ABC8SPE9_9AQUA</name>
<comment type="caution">
    <text evidence="2">The sequence shown here is derived from an EMBL/GenBank/DDBJ whole genome shotgun (WGS) entry which is preliminary data.</text>
</comment>
<evidence type="ECO:0000256" key="1">
    <source>
        <dbReference type="SAM" id="Phobius"/>
    </source>
</evidence>
<evidence type="ECO:0000313" key="2">
    <source>
        <dbReference type="EMBL" id="CAK9157695.1"/>
    </source>
</evidence>
<accession>A0ABC8SPE9</accession>
<gene>
    <name evidence="2" type="ORF">ILEXP_LOCUS26252</name>
</gene>
<organism evidence="2 3">
    <name type="scientific">Ilex paraguariensis</name>
    <name type="common">yerba mate</name>
    <dbReference type="NCBI Taxonomy" id="185542"/>
    <lineage>
        <taxon>Eukaryota</taxon>
        <taxon>Viridiplantae</taxon>
        <taxon>Streptophyta</taxon>
        <taxon>Embryophyta</taxon>
        <taxon>Tracheophyta</taxon>
        <taxon>Spermatophyta</taxon>
        <taxon>Magnoliopsida</taxon>
        <taxon>eudicotyledons</taxon>
        <taxon>Gunneridae</taxon>
        <taxon>Pentapetalae</taxon>
        <taxon>asterids</taxon>
        <taxon>campanulids</taxon>
        <taxon>Aquifoliales</taxon>
        <taxon>Aquifoliaceae</taxon>
        <taxon>Ilex</taxon>
    </lineage>
</organism>
<keyword evidence="3" id="KW-1185">Reference proteome</keyword>
<reference evidence="2 3" key="1">
    <citation type="submission" date="2024-02" db="EMBL/GenBank/DDBJ databases">
        <authorList>
            <person name="Vignale AGUSTIN F."/>
            <person name="Sosa J E."/>
            <person name="Modenutti C."/>
        </authorList>
    </citation>
    <scope>NUCLEOTIDE SEQUENCE [LARGE SCALE GENOMIC DNA]</scope>
</reference>
<sequence length="102" mass="10824">MLPSKPMPYCLLPMLASCPLAPSSPMASPNSNAQLLHGIAFSTGHSATHGFAVASSVALPTASPMVPLCVIFPLGSMFFLFVNLSLLLEEQKEDTPKLKYGF</sequence>
<dbReference type="EMBL" id="CAUOFW020003047">
    <property type="protein sequence ID" value="CAK9157695.1"/>
    <property type="molecule type" value="Genomic_DNA"/>
</dbReference>
<dbReference type="PROSITE" id="PS51257">
    <property type="entry name" value="PROKAR_LIPOPROTEIN"/>
    <property type="match status" value="1"/>
</dbReference>
<proteinExistence type="predicted"/>
<keyword evidence="1" id="KW-0812">Transmembrane</keyword>
<feature type="transmembrane region" description="Helical" evidence="1">
    <location>
        <begin position="65"/>
        <end position="88"/>
    </location>
</feature>
<keyword evidence="1" id="KW-0472">Membrane</keyword>
<protein>
    <submittedName>
        <fullName evidence="2">Uncharacterized protein</fullName>
    </submittedName>
</protein>
<dbReference type="AlphaFoldDB" id="A0ABC8SPE9"/>
<keyword evidence="1" id="KW-1133">Transmembrane helix</keyword>
<evidence type="ECO:0000313" key="3">
    <source>
        <dbReference type="Proteomes" id="UP001642360"/>
    </source>
</evidence>